<dbReference type="RefSeq" id="WP_107895707.1">
    <property type="nucleotide sequence ID" value="NZ_PYWM01000013.1"/>
</dbReference>
<dbReference type="Proteomes" id="UP000308744">
    <property type="component" value="Unassembled WGS sequence"/>
</dbReference>
<sequence>MCINGCSNALRVYEGIPIKDRIREDKEGIERQLGVFEIALERIAKLPNLFTFTQEDVERMNEKFAEFEKQLELLDLQRISWD</sequence>
<evidence type="ECO:0000313" key="2">
    <source>
        <dbReference type="Proteomes" id="UP000308744"/>
    </source>
</evidence>
<dbReference type="EMBL" id="SZPU01000129">
    <property type="protein sequence ID" value="TKI53200.1"/>
    <property type="molecule type" value="Genomic_DNA"/>
</dbReference>
<reference evidence="1 2" key="1">
    <citation type="submission" date="2019-04" db="EMBL/GenBank/DDBJ databases">
        <title>Lysinibacillus genome sequencing.</title>
        <authorList>
            <person name="Dunlap C."/>
        </authorList>
    </citation>
    <scope>NUCLEOTIDE SEQUENCE [LARGE SCALE GENOMIC DNA]</scope>
    <source>
        <strain evidence="1 2">CCTCC AB 2010389</strain>
    </source>
</reference>
<organism evidence="1 2">
    <name type="scientific">Lysinibacillus mangiferihumi</name>
    <dbReference type="NCBI Taxonomy" id="1130819"/>
    <lineage>
        <taxon>Bacteria</taxon>
        <taxon>Bacillati</taxon>
        <taxon>Bacillota</taxon>
        <taxon>Bacilli</taxon>
        <taxon>Bacillales</taxon>
        <taxon>Bacillaceae</taxon>
        <taxon>Lysinibacillus</taxon>
    </lineage>
</organism>
<gene>
    <name evidence="1" type="ORF">FC756_25345</name>
</gene>
<name>A0A4U2XZ10_9BACI</name>
<comment type="caution">
    <text evidence="1">The sequence shown here is derived from an EMBL/GenBank/DDBJ whole genome shotgun (WGS) entry which is preliminary data.</text>
</comment>
<keyword evidence="2" id="KW-1185">Reference proteome</keyword>
<evidence type="ECO:0000313" key="1">
    <source>
        <dbReference type="EMBL" id="TKI53200.1"/>
    </source>
</evidence>
<dbReference type="AlphaFoldDB" id="A0A4U2XZ10"/>
<proteinExistence type="predicted"/>
<accession>A0A4U2XZ10</accession>
<protein>
    <submittedName>
        <fullName evidence="1">Uncharacterized protein</fullName>
    </submittedName>
</protein>